<comment type="similarity">
    <text evidence="8">Belongs to the NrdR family.</text>
</comment>
<reference evidence="11" key="1">
    <citation type="submission" date="2017-02" db="EMBL/GenBank/DDBJ databases">
        <authorList>
            <person name="Varghese N."/>
            <person name="Submissions S."/>
        </authorList>
    </citation>
    <scope>NUCLEOTIDE SEQUENCE [LARGE SCALE GENOMIC DNA]</scope>
    <source>
        <strain evidence="11">ATCC 35199</strain>
    </source>
</reference>
<dbReference type="Proteomes" id="UP000243406">
    <property type="component" value="Unassembled WGS sequence"/>
</dbReference>
<keyword evidence="3 8" id="KW-0862">Zinc</keyword>
<dbReference type="InterPro" id="IPR005144">
    <property type="entry name" value="ATP-cone_dom"/>
</dbReference>
<keyword evidence="1 8" id="KW-0678">Repressor</keyword>
<keyword evidence="11" id="KW-1185">Reference proteome</keyword>
<dbReference type="NCBIfam" id="TIGR00244">
    <property type="entry name" value="transcriptional regulator NrdR"/>
    <property type="match status" value="1"/>
</dbReference>
<dbReference type="InterPro" id="IPR003796">
    <property type="entry name" value="RNR_NrdR-like"/>
</dbReference>
<evidence type="ECO:0000313" key="10">
    <source>
        <dbReference type="EMBL" id="SKB28929.1"/>
    </source>
</evidence>
<accession>A0A1T5A2B0</accession>
<comment type="cofactor">
    <cofactor evidence="8">
        <name>Zn(2+)</name>
        <dbReference type="ChEBI" id="CHEBI:29105"/>
    </cofactor>
    <text evidence="8">Binds 1 zinc ion.</text>
</comment>
<dbReference type="GO" id="GO:0003677">
    <property type="term" value="F:DNA binding"/>
    <property type="evidence" value="ECO:0007669"/>
    <property type="project" value="UniProtKB-KW"/>
</dbReference>
<organism evidence="10 11">
    <name type="scientific">Acetoanaerobium noterae</name>
    <dbReference type="NCBI Taxonomy" id="745369"/>
    <lineage>
        <taxon>Bacteria</taxon>
        <taxon>Bacillati</taxon>
        <taxon>Bacillota</taxon>
        <taxon>Clostridia</taxon>
        <taxon>Peptostreptococcales</taxon>
        <taxon>Filifactoraceae</taxon>
        <taxon>Acetoanaerobium</taxon>
    </lineage>
</organism>
<keyword evidence="8" id="KW-0863">Zinc-finger</keyword>
<evidence type="ECO:0000256" key="6">
    <source>
        <dbReference type="ARBA" id="ARBA00023125"/>
    </source>
</evidence>
<dbReference type="EMBL" id="FUYN01000001">
    <property type="protein sequence ID" value="SKB28929.1"/>
    <property type="molecule type" value="Genomic_DNA"/>
</dbReference>
<dbReference type="Pfam" id="PF22811">
    <property type="entry name" value="Zn_ribbon_NrdR"/>
    <property type="match status" value="1"/>
</dbReference>
<dbReference type="OrthoDB" id="9807461at2"/>
<protein>
    <recommendedName>
        <fullName evidence="8">Transcriptional repressor NrdR</fullName>
    </recommendedName>
</protein>
<keyword evidence="2 8" id="KW-0547">Nucleotide-binding</keyword>
<feature type="domain" description="ATP-cone" evidence="9">
    <location>
        <begin position="49"/>
        <end position="139"/>
    </location>
</feature>
<dbReference type="Pfam" id="PF03477">
    <property type="entry name" value="ATP-cone"/>
    <property type="match status" value="1"/>
</dbReference>
<sequence>MKCPYCDFDTSKVVDSRPIEEGNSIRRRRECENCKRRFTTYEKIEQVNVMVVKKDGAREFFDREKILKGIIRSCEKRPISIKQMENIVTDIEKEIVNMMQREISSEEIGNLVMDKLKDIDEVSYVRFASVYRQFKDVNSFLDELKNIIEEKSKK</sequence>
<evidence type="ECO:0000256" key="8">
    <source>
        <dbReference type="HAMAP-Rule" id="MF_00440"/>
    </source>
</evidence>
<keyword evidence="8" id="KW-0479">Metal-binding</keyword>
<evidence type="ECO:0000256" key="3">
    <source>
        <dbReference type="ARBA" id="ARBA00022833"/>
    </source>
</evidence>
<evidence type="ECO:0000259" key="9">
    <source>
        <dbReference type="PROSITE" id="PS51161"/>
    </source>
</evidence>
<proteinExistence type="inferred from homology"/>
<dbReference type="PANTHER" id="PTHR30455:SF2">
    <property type="entry name" value="TRANSCRIPTIONAL REPRESSOR NRDR"/>
    <property type="match status" value="1"/>
</dbReference>
<dbReference type="HAMAP" id="MF_00440">
    <property type="entry name" value="NrdR"/>
    <property type="match status" value="1"/>
</dbReference>
<keyword evidence="6 8" id="KW-0238">DNA-binding</keyword>
<dbReference type="AlphaFoldDB" id="A0A1T5A2B0"/>
<dbReference type="GO" id="GO:0008270">
    <property type="term" value="F:zinc ion binding"/>
    <property type="evidence" value="ECO:0007669"/>
    <property type="project" value="UniProtKB-UniRule"/>
</dbReference>
<dbReference type="RefSeq" id="WP_079588621.1">
    <property type="nucleotide sequence ID" value="NZ_FUYN01000001.1"/>
</dbReference>
<name>A0A1T5A2B0_9FIRM</name>
<evidence type="ECO:0000256" key="5">
    <source>
        <dbReference type="ARBA" id="ARBA00023015"/>
    </source>
</evidence>
<dbReference type="GO" id="GO:0045892">
    <property type="term" value="P:negative regulation of DNA-templated transcription"/>
    <property type="evidence" value="ECO:0007669"/>
    <property type="project" value="UniProtKB-UniRule"/>
</dbReference>
<keyword evidence="5 8" id="KW-0805">Transcription regulation</keyword>
<keyword evidence="7 8" id="KW-0804">Transcription</keyword>
<dbReference type="PANTHER" id="PTHR30455">
    <property type="entry name" value="TRANSCRIPTIONAL REPRESSOR NRDR"/>
    <property type="match status" value="1"/>
</dbReference>
<evidence type="ECO:0000256" key="4">
    <source>
        <dbReference type="ARBA" id="ARBA00022840"/>
    </source>
</evidence>
<evidence type="ECO:0000256" key="1">
    <source>
        <dbReference type="ARBA" id="ARBA00022491"/>
    </source>
</evidence>
<keyword evidence="4 8" id="KW-0067">ATP-binding</keyword>
<dbReference type="GO" id="GO:0005524">
    <property type="term" value="F:ATP binding"/>
    <property type="evidence" value="ECO:0007669"/>
    <property type="project" value="UniProtKB-UniRule"/>
</dbReference>
<evidence type="ECO:0000313" key="11">
    <source>
        <dbReference type="Proteomes" id="UP000243406"/>
    </source>
</evidence>
<evidence type="ECO:0000256" key="7">
    <source>
        <dbReference type="ARBA" id="ARBA00023163"/>
    </source>
</evidence>
<gene>
    <name evidence="8" type="primary">nrdR</name>
    <name evidence="10" type="ORF">SAMN02745120_0669</name>
</gene>
<feature type="zinc finger region" evidence="8">
    <location>
        <begin position="3"/>
        <end position="34"/>
    </location>
</feature>
<dbReference type="PROSITE" id="PS51161">
    <property type="entry name" value="ATP_CONE"/>
    <property type="match status" value="1"/>
</dbReference>
<comment type="function">
    <text evidence="8">Negatively regulates transcription of bacterial ribonucleotide reductase nrd genes and operons by binding to NrdR-boxes.</text>
</comment>
<dbReference type="InterPro" id="IPR055173">
    <property type="entry name" value="NrdR-like_N"/>
</dbReference>
<evidence type="ECO:0000256" key="2">
    <source>
        <dbReference type="ARBA" id="ARBA00022741"/>
    </source>
</evidence>